<gene>
    <name evidence="1" type="ORF">EZS28_008889</name>
</gene>
<reference evidence="1 2" key="1">
    <citation type="submission" date="2019-03" db="EMBL/GenBank/DDBJ databases">
        <title>Single cell metagenomics reveals metabolic interactions within the superorganism composed of flagellate Streblomastix strix and complex community of Bacteroidetes bacteria on its surface.</title>
        <authorList>
            <person name="Treitli S.C."/>
            <person name="Kolisko M."/>
            <person name="Husnik F."/>
            <person name="Keeling P."/>
            <person name="Hampl V."/>
        </authorList>
    </citation>
    <scope>NUCLEOTIDE SEQUENCE [LARGE SCALE GENOMIC DNA]</scope>
    <source>
        <strain evidence="1">ST1C</strain>
    </source>
</reference>
<dbReference type="AlphaFoldDB" id="A0A5J4WLZ1"/>
<accession>A0A5J4WLZ1</accession>
<dbReference type="EMBL" id="SNRW01001646">
    <property type="protein sequence ID" value="KAA6395582.1"/>
    <property type="molecule type" value="Genomic_DNA"/>
</dbReference>
<protein>
    <submittedName>
        <fullName evidence="1">Uncharacterized protein</fullName>
    </submittedName>
</protein>
<evidence type="ECO:0000313" key="1">
    <source>
        <dbReference type="EMBL" id="KAA6395582.1"/>
    </source>
</evidence>
<name>A0A5J4WLZ1_9EUKA</name>
<organism evidence="1 2">
    <name type="scientific">Streblomastix strix</name>
    <dbReference type="NCBI Taxonomy" id="222440"/>
    <lineage>
        <taxon>Eukaryota</taxon>
        <taxon>Metamonada</taxon>
        <taxon>Preaxostyla</taxon>
        <taxon>Oxymonadida</taxon>
        <taxon>Streblomastigidae</taxon>
        <taxon>Streblomastix</taxon>
    </lineage>
</organism>
<sequence length="82" mass="9332">MKENEEMDVVMSIIIQTHYQKYSIFSNSAFMEKEIGSDETNMKCGVNIPFLEDVELKLLNVQVRLKQRIVAVADCAFVSITG</sequence>
<dbReference type="Proteomes" id="UP000324800">
    <property type="component" value="Unassembled WGS sequence"/>
</dbReference>
<comment type="caution">
    <text evidence="1">The sequence shown here is derived from an EMBL/GenBank/DDBJ whole genome shotgun (WGS) entry which is preliminary data.</text>
</comment>
<proteinExistence type="predicted"/>
<evidence type="ECO:0000313" key="2">
    <source>
        <dbReference type="Proteomes" id="UP000324800"/>
    </source>
</evidence>